<dbReference type="KEGG" id="sbz:A464_4498"/>
<dbReference type="AlphaFoldDB" id="S5NGD9"/>
<dbReference type="HOGENOM" id="CLU_3239263_0_0_6"/>
<organism evidence="1 2">
    <name type="scientific">Salmonella bongori N268-08</name>
    <dbReference type="NCBI Taxonomy" id="1197719"/>
    <lineage>
        <taxon>Bacteria</taxon>
        <taxon>Pseudomonadati</taxon>
        <taxon>Pseudomonadota</taxon>
        <taxon>Gammaproteobacteria</taxon>
        <taxon>Enterobacterales</taxon>
        <taxon>Enterobacteriaceae</taxon>
        <taxon>Salmonella</taxon>
    </lineage>
</organism>
<sequence>MSLSSTFAGLSGVILWFRPGYESGSGLFFSSFFIVFKEQSLCQ</sequence>
<accession>S5NGD9</accession>
<evidence type="ECO:0000313" key="2">
    <source>
        <dbReference type="Proteomes" id="UP000015042"/>
    </source>
</evidence>
<protein>
    <submittedName>
        <fullName evidence="1">Uncharacterized protein</fullName>
    </submittedName>
</protein>
<reference evidence="1 2" key="1">
    <citation type="submission" date="2013-07" db="EMBL/GenBank/DDBJ databases">
        <title>Genome sequence of Salmonella bongori N268-08 - a rare clinical isolate.</title>
        <authorList>
            <person name="Marti R."/>
            <person name="Hagens S."/>
            <person name="Loessner M.J."/>
            <person name="Klumpp J."/>
        </authorList>
    </citation>
    <scope>NUCLEOTIDE SEQUENCE [LARGE SCALE GENOMIC DNA]</scope>
    <source>
        <strain evidence="1 2">N268-08</strain>
    </source>
</reference>
<gene>
    <name evidence="1" type="ORF">A464_4498</name>
</gene>
<dbReference type="Proteomes" id="UP000015042">
    <property type="component" value="Chromosome"/>
</dbReference>
<dbReference type="PATRIC" id="fig|1197719.3.peg.4494"/>
<dbReference type="EMBL" id="CP006608">
    <property type="protein sequence ID" value="AGR61680.1"/>
    <property type="molecule type" value="Genomic_DNA"/>
</dbReference>
<proteinExistence type="predicted"/>
<name>S5NGD9_SALBN</name>
<evidence type="ECO:0000313" key="1">
    <source>
        <dbReference type="EMBL" id="AGR61680.1"/>
    </source>
</evidence>